<dbReference type="Gene3D" id="2.130.10.10">
    <property type="entry name" value="YVTN repeat-like/Quinoprotein amine dehydrogenase"/>
    <property type="match status" value="2"/>
</dbReference>
<evidence type="ECO:0000256" key="2">
    <source>
        <dbReference type="ARBA" id="ARBA00022737"/>
    </source>
</evidence>
<evidence type="ECO:0000313" key="5">
    <source>
        <dbReference type="Proteomes" id="UP000193964"/>
    </source>
</evidence>
<dbReference type="Pfam" id="PF00400">
    <property type="entry name" value="WD40"/>
    <property type="match status" value="4"/>
</dbReference>
<dbReference type="AlphaFoldDB" id="A0A1X2F3J7"/>
<feature type="repeat" description="WD" evidence="3">
    <location>
        <begin position="208"/>
        <end position="239"/>
    </location>
</feature>
<evidence type="ECO:0000313" key="4">
    <source>
        <dbReference type="EMBL" id="ORX12609.1"/>
    </source>
</evidence>
<keyword evidence="2" id="KW-0677">Repeat</keyword>
<feature type="repeat" description="WD" evidence="3">
    <location>
        <begin position="253"/>
        <end position="285"/>
    </location>
</feature>
<dbReference type="EMBL" id="LQQA01000029">
    <property type="protein sequence ID" value="ORX12609.1"/>
    <property type="molecule type" value="Genomic_DNA"/>
</dbReference>
<dbReference type="InterPro" id="IPR001680">
    <property type="entry name" value="WD40_rpt"/>
</dbReference>
<dbReference type="InterPro" id="IPR050349">
    <property type="entry name" value="WD_LIS1/nudF_dynein_reg"/>
</dbReference>
<dbReference type="Proteomes" id="UP000193964">
    <property type="component" value="Unassembled WGS sequence"/>
</dbReference>
<dbReference type="OrthoDB" id="134501at2"/>
<evidence type="ECO:0000256" key="1">
    <source>
        <dbReference type="ARBA" id="ARBA00022574"/>
    </source>
</evidence>
<dbReference type="InterPro" id="IPR036322">
    <property type="entry name" value="WD40_repeat_dom_sf"/>
</dbReference>
<reference evidence="4 5" key="1">
    <citation type="submission" date="2016-01" db="EMBL/GenBank/DDBJ databases">
        <title>The new phylogeny of the genus Mycobacterium.</title>
        <authorList>
            <person name="Tarcisio F."/>
            <person name="Conor M."/>
            <person name="Antonella G."/>
            <person name="Elisabetta G."/>
            <person name="Giulia F.S."/>
            <person name="Sara T."/>
            <person name="Anna F."/>
            <person name="Clotilde B."/>
            <person name="Roberto B."/>
            <person name="Veronica D.S."/>
            <person name="Fabio R."/>
            <person name="Monica P."/>
            <person name="Olivier J."/>
            <person name="Enrico T."/>
            <person name="Nicola S."/>
        </authorList>
    </citation>
    <scope>NUCLEOTIDE SEQUENCE [LARGE SCALE GENOMIC DNA]</scope>
    <source>
        <strain evidence="4 5">ATCC 700010</strain>
    </source>
</reference>
<sequence>MSPSVLAGDTWRVGVDDAVAALAASPHGRIAVAGAEGSVTILAADGVIESRQEVSLGCLTVAWSPTGDRVAVGSVHGVDVLDAAGAVIGGHRGGWCASVAWSFDGSRLAAGVGRTTVVLDSGGTELFSAQHSSTVTGVAWVNRRVASAAYGGVHIHPVTRGSAPDVLPFTGSLLTLAVSPDRKWAASGNQDATLHVWRIGRRGDELAMSGYPTKITALAYSPDSTLLASGGGSDVTVWDFTGRGPRGSTPRILRGDDAVVTAIAWSADGGLLAATSEGGRAAVWSPRAAIPGHPLTPLDSLNRASPATAVGWDATGRLLVGWADATVAAHVVDRS</sequence>
<evidence type="ECO:0000256" key="3">
    <source>
        <dbReference type="PROSITE-ProRule" id="PRU00221"/>
    </source>
</evidence>
<dbReference type="SUPFAM" id="SSF50978">
    <property type="entry name" value="WD40 repeat-like"/>
    <property type="match status" value="1"/>
</dbReference>
<gene>
    <name evidence="4" type="ORF">AWC31_32170</name>
</gene>
<dbReference type="SMART" id="SM00320">
    <property type="entry name" value="WD40"/>
    <property type="match status" value="6"/>
</dbReference>
<comment type="caution">
    <text evidence="4">The sequence shown here is derived from an EMBL/GenBank/DDBJ whole genome shotgun (WGS) entry which is preliminary data.</text>
</comment>
<keyword evidence="1 3" id="KW-0853">WD repeat</keyword>
<dbReference type="PROSITE" id="PS50082">
    <property type="entry name" value="WD_REPEATS_2"/>
    <property type="match status" value="2"/>
</dbReference>
<dbReference type="RefSeq" id="WP_085146285.1">
    <property type="nucleotide sequence ID" value="NZ_JACKUA010000030.1"/>
</dbReference>
<name>A0A1X2F3J7_9MYCO</name>
<dbReference type="PANTHER" id="PTHR44129">
    <property type="entry name" value="WD REPEAT-CONTAINING PROTEIN POP1"/>
    <property type="match status" value="1"/>
</dbReference>
<accession>A0A1X2F3J7</accession>
<organism evidence="4 5">
    <name type="scientific">Mycolicibacterium wolinskyi</name>
    <dbReference type="NCBI Taxonomy" id="59750"/>
    <lineage>
        <taxon>Bacteria</taxon>
        <taxon>Bacillati</taxon>
        <taxon>Actinomycetota</taxon>
        <taxon>Actinomycetes</taxon>
        <taxon>Mycobacteriales</taxon>
        <taxon>Mycobacteriaceae</taxon>
        <taxon>Mycolicibacterium</taxon>
    </lineage>
</organism>
<proteinExistence type="predicted"/>
<protein>
    <submittedName>
        <fullName evidence="4">Uncharacterized protein</fullName>
    </submittedName>
</protein>
<dbReference type="InterPro" id="IPR015943">
    <property type="entry name" value="WD40/YVTN_repeat-like_dom_sf"/>
</dbReference>